<dbReference type="Proteomes" id="UP000032233">
    <property type="component" value="Unassembled WGS sequence"/>
</dbReference>
<dbReference type="SUPFAM" id="SSF50156">
    <property type="entry name" value="PDZ domain-like"/>
    <property type="match status" value="1"/>
</dbReference>
<dbReference type="Pfam" id="PF17820">
    <property type="entry name" value="PDZ_6"/>
    <property type="match status" value="1"/>
</dbReference>
<dbReference type="AlphaFoldDB" id="A0A0D2JW46"/>
<accession>A0A0D2JW46</accession>
<dbReference type="SUPFAM" id="SSF159501">
    <property type="entry name" value="EreA/ChaN-like"/>
    <property type="match status" value="1"/>
</dbReference>
<keyword evidence="3" id="KW-1185">Reference proteome</keyword>
<reference evidence="2 3" key="1">
    <citation type="submission" date="2013-11" db="EMBL/GenBank/DDBJ databases">
        <title>Metagenomic analysis of a methanogenic consortium involved in long chain n-alkane degradation.</title>
        <authorList>
            <person name="Davidova I.A."/>
            <person name="Callaghan A.V."/>
            <person name="Wawrik B."/>
            <person name="Pruitt S."/>
            <person name="Marks C."/>
            <person name="Duncan K.E."/>
            <person name="Suflita J.M."/>
        </authorList>
    </citation>
    <scope>NUCLEOTIDE SEQUENCE [LARGE SCALE GENOMIC DNA]</scope>
    <source>
        <strain evidence="2 3">SPR</strain>
    </source>
</reference>
<dbReference type="InterPro" id="IPR036034">
    <property type="entry name" value="PDZ_sf"/>
</dbReference>
<dbReference type="InterPro" id="IPR001478">
    <property type="entry name" value="PDZ"/>
</dbReference>
<name>A0A0D2JW46_9BACT</name>
<dbReference type="InterPro" id="IPR007314">
    <property type="entry name" value="Cofac_haem-bd_dom"/>
</dbReference>
<dbReference type="Gene3D" id="2.30.42.10">
    <property type="match status" value="1"/>
</dbReference>
<dbReference type="InterPro" id="IPR041489">
    <property type="entry name" value="PDZ_6"/>
</dbReference>
<evidence type="ECO:0000259" key="1">
    <source>
        <dbReference type="PROSITE" id="PS50106"/>
    </source>
</evidence>
<dbReference type="Pfam" id="PF04187">
    <property type="entry name" value="Cofac_haem_bdg"/>
    <property type="match status" value="1"/>
</dbReference>
<dbReference type="STRING" id="1429043.X474_11125"/>
<dbReference type="RefSeq" id="WP_044348631.1">
    <property type="nucleotide sequence ID" value="NZ_AZAC01000014.1"/>
</dbReference>
<dbReference type="InParanoid" id="A0A0D2JW46"/>
<dbReference type="PROSITE" id="PS50106">
    <property type="entry name" value="PDZ"/>
    <property type="match status" value="1"/>
</dbReference>
<evidence type="ECO:0000313" key="3">
    <source>
        <dbReference type="Proteomes" id="UP000032233"/>
    </source>
</evidence>
<evidence type="ECO:0000313" key="2">
    <source>
        <dbReference type="EMBL" id="KIX13835.1"/>
    </source>
</evidence>
<organism evidence="2 3">
    <name type="scientific">Dethiosulfatarculus sandiegensis</name>
    <dbReference type="NCBI Taxonomy" id="1429043"/>
    <lineage>
        <taxon>Bacteria</taxon>
        <taxon>Pseudomonadati</taxon>
        <taxon>Thermodesulfobacteriota</taxon>
        <taxon>Desulfarculia</taxon>
        <taxon>Desulfarculales</taxon>
        <taxon>Desulfarculaceae</taxon>
        <taxon>Dethiosulfatarculus</taxon>
    </lineage>
</organism>
<dbReference type="Gene3D" id="3.40.50.11550">
    <property type="match status" value="1"/>
</dbReference>
<sequence length="357" mass="39671">MPSVQVGEVFYPQAEKSLGAKDLDQTLSQAQIILLGETHTNPHHHLIQLKMLKDFNRVNQARIIVGIEWLDASAQPACARLSAGKITVSEFAQEVDWPHTWGFPLELYKPILEYVRKEGLTLVPLSAPTRIIKQIAQNGLNSLSPEQRDAIAPSLDLDDTLYRTQLKPRFTEHGIMEPKAADYFINAQIARDETMAHNLAKHLLPWPQAEAKAVLLAGSGHMTGGLGLKPRILRRLPGARLLTVIPVSEKAMAAMGGQLTKLADLVVISEPTPSHRPRLGLFLKPVDQGLLVERVMPKSRAETAGIKAGDILVNIDGQPVRQVMDIHRLIRDNPEKQREYNLLRQGSQFNTNISLSR</sequence>
<comment type="caution">
    <text evidence="2">The sequence shown here is derived from an EMBL/GenBank/DDBJ whole genome shotgun (WGS) entry which is preliminary data.</text>
</comment>
<dbReference type="CDD" id="cd14727">
    <property type="entry name" value="ChanN-like"/>
    <property type="match status" value="1"/>
</dbReference>
<dbReference type="SMART" id="SM00228">
    <property type="entry name" value="PDZ"/>
    <property type="match status" value="1"/>
</dbReference>
<feature type="domain" description="PDZ" evidence="1">
    <location>
        <begin position="265"/>
        <end position="323"/>
    </location>
</feature>
<proteinExistence type="predicted"/>
<protein>
    <recommendedName>
        <fullName evidence="1">PDZ domain-containing protein</fullName>
    </recommendedName>
</protein>
<gene>
    <name evidence="2" type="ORF">X474_11125</name>
</gene>
<dbReference type="EMBL" id="AZAC01000014">
    <property type="protein sequence ID" value="KIX13835.1"/>
    <property type="molecule type" value="Genomic_DNA"/>
</dbReference>